<evidence type="ECO:0000256" key="1">
    <source>
        <dbReference type="ARBA" id="ARBA00006484"/>
    </source>
</evidence>
<dbReference type="PROSITE" id="PS00061">
    <property type="entry name" value="ADH_SHORT"/>
    <property type="match status" value="1"/>
</dbReference>
<dbReference type="EMBL" id="AP017470">
    <property type="protein sequence ID" value="BBB33360.1"/>
    <property type="molecule type" value="Genomic_DNA"/>
</dbReference>
<protein>
    <submittedName>
        <fullName evidence="3">Short-chain dehydrogenase/reductase SDR</fullName>
    </submittedName>
</protein>
<evidence type="ECO:0000313" key="4">
    <source>
        <dbReference type="Proteomes" id="UP000595564"/>
    </source>
</evidence>
<dbReference type="Gene3D" id="3.40.50.720">
    <property type="entry name" value="NAD(P)-binding Rossmann-like Domain"/>
    <property type="match status" value="1"/>
</dbReference>
<dbReference type="GO" id="GO:0016020">
    <property type="term" value="C:membrane"/>
    <property type="evidence" value="ECO:0007669"/>
    <property type="project" value="TreeGrafter"/>
</dbReference>
<dbReference type="PANTHER" id="PTHR44196">
    <property type="entry name" value="DEHYDROGENASE/REDUCTASE SDR FAMILY MEMBER 7B"/>
    <property type="match status" value="1"/>
</dbReference>
<dbReference type="PRINTS" id="PR00081">
    <property type="entry name" value="GDHRDH"/>
</dbReference>
<reference evidence="3 4" key="1">
    <citation type="journal article" date="2012" name="Extremophiles">
        <title>Thermotomaculum hydrothermale gen. nov., sp. nov., a novel heterotrophic thermophile within the phylum Acidobacteria from a deep-sea hydrothermal vent chimney in the Southern Okinawa Trough.</title>
        <authorList>
            <person name="Izumi H."/>
            <person name="Nunoura T."/>
            <person name="Miyazaki M."/>
            <person name="Mino S."/>
            <person name="Toki T."/>
            <person name="Takai K."/>
            <person name="Sako Y."/>
            <person name="Sawabe T."/>
            <person name="Nakagawa S."/>
        </authorList>
    </citation>
    <scope>NUCLEOTIDE SEQUENCE [LARGE SCALE GENOMIC DNA]</scope>
    <source>
        <strain evidence="3 4">AC55</strain>
    </source>
</reference>
<dbReference type="Proteomes" id="UP000595564">
    <property type="component" value="Chromosome"/>
</dbReference>
<keyword evidence="2" id="KW-0560">Oxidoreductase</keyword>
<dbReference type="SUPFAM" id="SSF51735">
    <property type="entry name" value="NAD(P)-binding Rossmann-fold domains"/>
    <property type="match status" value="1"/>
</dbReference>
<name>A0A7R6T025_9BACT</name>
<dbReference type="InterPro" id="IPR002347">
    <property type="entry name" value="SDR_fam"/>
</dbReference>
<evidence type="ECO:0000256" key="2">
    <source>
        <dbReference type="ARBA" id="ARBA00023002"/>
    </source>
</evidence>
<sequence length="247" mass="28092">MNIAITGASSGIGYGLAKRYIKKGHTLFLFARRKEKLEELKELAPDRVNIYPVDITDFEKFQEILNDILKENFIDIAIANAGTSTGHGLEVPDFQSFKKTYHLNVLGVHAFLEPIVKKMIENKKGKAVVISSLASIIASPSSTAYSSTKRALNSYCESLRNLGHFHNVKVINIMPGFIKTPLTAKNKFKMPFLMELDYALNKIEYAIEKNKKEYAFPKFFYFVLRFLSCMPAFVRDFILKKTAKKVF</sequence>
<keyword evidence="4" id="KW-1185">Reference proteome</keyword>
<dbReference type="GO" id="GO:0016491">
    <property type="term" value="F:oxidoreductase activity"/>
    <property type="evidence" value="ECO:0007669"/>
    <property type="project" value="UniProtKB-KW"/>
</dbReference>
<dbReference type="InterPro" id="IPR020904">
    <property type="entry name" value="Sc_DH/Rdtase_CS"/>
</dbReference>
<dbReference type="RefSeq" id="WP_201327667.1">
    <property type="nucleotide sequence ID" value="NZ_AP017470.1"/>
</dbReference>
<gene>
    <name evidence="3" type="ORF">TTHT_1906</name>
</gene>
<dbReference type="InterPro" id="IPR036291">
    <property type="entry name" value="NAD(P)-bd_dom_sf"/>
</dbReference>
<proteinExistence type="inferred from homology"/>
<accession>A0A7R6T025</accession>
<dbReference type="AlphaFoldDB" id="A0A7R6T025"/>
<organism evidence="3 4">
    <name type="scientific">Thermotomaculum hydrothermale</name>
    <dbReference type="NCBI Taxonomy" id="981385"/>
    <lineage>
        <taxon>Bacteria</taxon>
        <taxon>Pseudomonadati</taxon>
        <taxon>Acidobacteriota</taxon>
        <taxon>Holophagae</taxon>
        <taxon>Thermotomaculales</taxon>
        <taxon>Thermotomaculaceae</taxon>
        <taxon>Thermotomaculum</taxon>
    </lineage>
</organism>
<dbReference type="Pfam" id="PF00106">
    <property type="entry name" value="adh_short"/>
    <property type="match status" value="1"/>
</dbReference>
<dbReference type="PANTHER" id="PTHR44196:SF1">
    <property type="entry name" value="DEHYDROGENASE_REDUCTASE SDR FAMILY MEMBER 7B"/>
    <property type="match status" value="1"/>
</dbReference>
<dbReference type="KEGG" id="thyd:TTHT_1906"/>
<comment type="similarity">
    <text evidence="1">Belongs to the short-chain dehydrogenases/reductases (SDR) family.</text>
</comment>
<evidence type="ECO:0000313" key="3">
    <source>
        <dbReference type="EMBL" id="BBB33360.1"/>
    </source>
</evidence>